<evidence type="ECO:0000313" key="6">
    <source>
        <dbReference type="EMBL" id="GEO07514.1"/>
    </source>
</evidence>
<evidence type="ECO:0000313" key="7">
    <source>
        <dbReference type="Proteomes" id="UP000321513"/>
    </source>
</evidence>
<gene>
    <name evidence="6" type="ORF">SAE01_00100</name>
</gene>
<keyword evidence="2" id="KW-0472">Membrane</keyword>
<sequence length="811" mass="91968">MKKFYPLPHSLKSSLILTAAIFISLQLIAQREGRAIVKGKTFDSLSVAPLSFSGIRIFKSNDKKLEHESVANEAGNFSVELGYGRYYVQIDFMGYKPYKSAEFTLSKEHATHDLGPVKLSSSATRLQEVVVQAEKSSMILSLDKKIFNVGKDLANAGGSASDILTNIPSVSVDPEGNVKLRGSDNVRILIDGKPSGLVSFKGGSGLQQLQASMIDRVEIITNPSARYEAEGMAGIINIVLKKDKRQGFNGSFELTSGYPTNLGGAANLNYRHKKVNFFINYGISYRRQPGEGSLYQEVYGKDTTSILKQTNNGMLTGFSNNIRGGIDYYFSENSILTGSYLFRRSDANRKTNIRYEDYLNSLSKLTNISTRTQNEDEVEPNSEYSLVYKKSFGQKGHELVGEVKFLDNWESSRQVFTQNFFQPNGTENVSKAILQKSPNDEYEKQYLFQLDYTKPLSKEGKFELGLRSSLRNMENDYLVTERNASGEFVPIAGLDNDFFYRENINATFGILANKTKKVSYQAGLRAEWTDVKTTLAETHQVNPRSYMNFFPSAHVTVDLAKQNAIQLSYSRRVRRPVYDDLSPYMTFSDSRNFFSGNPDLNPEFSNVFEIGHIKYFDKGSFSSSVYYRSTKGKIDRIRRVNAAGNSSTRPENLLSEKAFGTEFTSGYSPYKWWKLDFNFNFFHADIDGSNIISSYKATTYSWFARQTSRFMFPKNFDVQLRGNYEAPQQTAQGRRMALYYLDLSMSKDVFKGNGTLTFNVLDVFNSRRNRYITTGPNFFTEGNSQSRRRQVNLTLNYRIKQLKQAKKATEE</sequence>
<accession>A0A512B6A9</accession>
<protein>
    <submittedName>
        <fullName evidence="6">TonB-dependent receptor</fullName>
    </submittedName>
</protein>
<organism evidence="6 7">
    <name type="scientific">Segetibacter aerophilus</name>
    <dbReference type="NCBI Taxonomy" id="670293"/>
    <lineage>
        <taxon>Bacteria</taxon>
        <taxon>Pseudomonadati</taxon>
        <taxon>Bacteroidota</taxon>
        <taxon>Chitinophagia</taxon>
        <taxon>Chitinophagales</taxon>
        <taxon>Chitinophagaceae</taxon>
        <taxon>Segetibacter</taxon>
    </lineage>
</organism>
<feature type="domain" description="TonB-dependent receptor plug" evidence="4">
    <location>
        <begin position="157"/>
        <end position="235"/>
    </location>
</feature>
<dbReference type="InterPro" id="IPR037066">
    <property type="entry name" value="Plug_dom_sf"/>
</dbReference>
<keyword evidence="3" id="KW-0998">Cell outer membrane</keyword>
<comment type="caution">
    <text evidence="6">The sequence shown here is derived from an EMBL/GenBank/DDBJ whole genome shotgun (WGS) entry which is preliminary data.</text>
</comment>
<dbReference type="AlphaFoldDB" id="A0A512B6A9"/>
<dbReference type="Proteomes" id="UP000321513">
    <property type="component" value="Unassembled WGS sequence"/>
</dbReference>
<name>A0A512B6A9_9BACT</name>
<feature type="domain" description="Outer membrane protein beta-barrel" evidence="5">
    <location>
        <begin position="391"/>
        <end position="797"/>
    </location>
</feature>
<dbReference type="RefSeq" id="WP_147201488.1">
    <property type="nucleotide sequence ID" value="NZ_BJYT01000001.1"/>
</dbReference>
<dbReference type="Pfam" id="PF07715">
    <property type="entry name" value="Plug"/>
    <property type="match status" value="1"/>
</dbReference>
<dbReference type="GO" id="GO:0009279">
    <property type="term" value="C:cell outer membrane"/>
    <property type="evidence" value="ECO:0007669"/>
    <property type="project" value="UniProtKB-SubCell"/>
</dbReference>
<dbReference type="EMBL" id="BJYT01000001">
    <property type="protein sequence ID" value="GEO07514.1"/>
    <property type="molecule type" value="Genomic_DNA"/>
</dbReference>
<evidence type="ECO:0000259" key="4">
    <source>
        <dbReference type="Pfam" id="PF07715"/>
    </source>
</evidence>
<proteinExistence type="predicted"/>
<dbReference type="PANTHER" id="PTHR40980:SF4">
    <property type="entry name" value="TONB-DEPENDENT RECEPTOR-LIKE BETA-BARREL DOMAIN-CONTAINING PROTEIN"/>
    <property type="match status" value="1"/>
</dbReference>
<evidence type="ECO:0000256" key="1">
    <source>
        <dbReference type="ARBA" id="ARBA00004442"/>
    </source>
</evidence>
<dbReference type="InterPro" id="IPR041700">
    <property type="entry name" value="OMP_b-brl_3"/>
</dbReference>
<evidence type="ECO:0000259" key="5">
    <source>
        <dbReference type="Pfam" id="PF14905"/>
    </source>
</evidence>
<dbReference type="InterPro" id="IPR036942">
    <property type="entry name" value="Beta-barrel_TonB_sf"/>
</dbReference>
<evidence type="ECO:0000256" key="2">
    <source>
        <dbReference type="ARBA" id="ARBA00023136"/>
    </source>
</evidence>
<reference evidence="6 7" key="1">
    <citation type="submission" date="2019-07" db="EMBL/GenBank/DDBJ databases">
        <title>Whole genome shotgun sequence of Segetibacter aerophilus NBRC 106135.</title>
        <authorList>
            <person name="Hosoyama A."/>
            <person name="Uohara A."/>
            <person name="Ohji S."/>
            <person name="Ichikawa N."/>
        </authorList>
    </citation>
    <scope>NUCLEOTIDE SEQUENCE [LARGE SCALE GENOMIC DNA]</scope>
    <source>
        <strain evidence="6 7">NBRC 106135</strain>
    </source>
</reference>
<comment type="subcellular location">
    <subcellularLocation>
        <location evidence="1">Cell outer membrane</location>
    </subcellularLocation>
</comment>
<keyword evidence="7" id="KW-1185">Reference proteome</keyword>
<dbReference type="Gene3D" id="2.170.130.10">
    <property type="entry name" value="TonB-dependent receptor, plug domain"/>
    <property type="match status" value="1"/>
</dbReference>
<dbReference type="OrthoDB" id="905812at2"/>
<dbReference type="SUPFAM" id="SSF56935">
    <property type="entry name" value="Porins"/>
    <property type="match status" value="1"/>
</dbReference>
<dbReference type="PANTHER" id="PTHR40980">
    <property type="entry name" value="PLUG DOMAIN-CONTAINING PROTEIN"/>
    <property type="match status" value="1"/>
</dbReference>
<evidence type="ECO:0000256" key="3">
    <source>
        <dbReference type="ARBA" id="ARBA00023237"/>
    </source>
</evidence>
<dbReference type="InterPro" id="IPR012910">
    <property type="entry name" value="Plug_dom"/>
</dbReference>
<dbReference type="Gene3D" id="2.40.170.20">
    <property type="entry name" value="TonB-dependent receptor, beta-barrel domain"/>
    <property type="match status" value="1"/>
</dbReference>
<dbReference type="Pfam" id="PF14905">
    <property type="entry name" value="OMP_b-brl_3"/>
    <property type="match status" value="1"/>
</dbReference>
<keyword evidence="6" id="KW-0675">Receptor</keyword>